<dbReference type="Pfam" id="PF02661">
    <property type="entry name" value="Fic"/>
    <property type="match status" value="1"/>
</dbReference>
<dbReference type="RefSeq" id="WP_345374998.1">
    <property type="nucleotide sequence ID" value="NZ_BAABLM010000002.1"/>
</dbReference>
<protein>
    <submittedName>
        <fullName evidence="3">Fic family protein</fullName>
    </submittedName>
</protein>
<dbReference type="PANTHER" id="PTHR13504">
    <property type="entry name" value="FIDO DOMAIN-CONTAINING PROTEIN DDB_G0283145"/>
    <property type="match status" value="1"/>
</dbReference>
<dbReference type="Gene3D" id="1.10.3290.10">
    <property type="entry name" value="Fido-like domain"/>
    <property type="match status" value="1"/>
</dbReference>
<name>A0ABP8VUN1_9MICO</name>
<dbReference type="EMBL" id="BAABLM010000002">
    <property type="protein sequence ID" value="GAA4672083.1"/>
    <property type="molecule type" value="Genomic_DNA"/>
</dbReference>
<dbReference type="SUPFAM" id="SSF140931">
    <property type="entry name" value="Fic-like"/>
    <property type="match status" value="1"/>
</dbReference>
<reference evidence="4" key="1">
    <citation type="journal article" date="2019" name="Int. J. Syst. Evol. Microbiol.">
        <title>The Global Catalogue of Microorganisms (GCM) 10K type strain sequencing project: providing services to taxonomists for standard genome sequencing and annotation.</title>
        <authorList>
            <consortium name="The Broad Institute Genomics Platform"/>
            <consortium name="The Broad Institute Genome Sequencing Center for Infectious Disease"/>
            <person name="Wu L."/>
            <person name="Ma J."/>
        </authorList>
    </citation>
    <scope>NUCLEOTIDE SEQUENCE [LARGE SCALE GENOMIC DNA]</scope>
    <source>
        <strain evidence="4">JCM 18956</strain>
    </source>
</reference>
<sequence>MLSPDEPLAWPAVGFEPRPWHGEPEPGQSRRSSLRSRGPYDAAVVPPIATRRLPAFDDDTAVLLEEALLDLSRFDSAGGSVVAPFSAILLRSESAASSQIENLTASAKSIALAEFGRKSGGNSRLVVGNVRALQAALELADDLDEASIVRMQSEILKDDSPEFVGGWRERPVWIGGGFSNSPHGAAFVPPHHDRVGAAMTDLVAFARRLDLPALPQIAVAHAQFETIHPFPDGNGRTGRALIQAMLHRLGVTSHVMVPVSAGLLQDTDGYFGALTAYREGDVVPIVRALATASSRAVVNGRRLVADLTEARVGWSEAVTSRRGSAASRLLDVLQRQPVLDAAVAGLVLGVSTRNAQNGIDDLVAAGVVRQIGTGTRNRVYEAPAVLEALDAFAARARRSRH</sequence>
<keyword evidence="4" id="KW-1185">Reference proteome</keyword>
<dbReference type="Proteomes" id="UP001501295">
    <property type="component" value="Unassembled WGS sequence"/>
</dbReference>
<feature type="region of interest" description="Disordered" evidence="1">
    <location>
        <begin position="1"/>
        <end position="38"/>
    </location>
</feature>
<evidence type="ECO:0000313" key="4">
    <source>
        <dbReference type="Proteomes" id="UP001501295"/>
    </source>
</evidence>
<dbReference type="InterPro" id="IPR036597">
    <property type="entry name" value="Fido-like_dom_sf"/>
</dbReference>
<gene>
    <name evidence="3" type="ORF">GCM10025780_15100</name>
</gene>
<dbReference type="InterPro" id="IPR003812">
    <property type="entry name" value="Fido"/>
</dbReference>
<evidence type="ECO:0000256" key="1">
    <source>
        <dbReference type="SAM" id="MobiDB-lite"/>
    </source>
</evidence>
<comment type="caution">
    <text evidence="3">The sequence shown here is derived from an EMBL/GenBank/DDBJ whole genome shotgun (WGS) entry which is preliminary data.</text>
</comment>
<dbReference type="PROSITE" id="PS51459">
    <property type="entry name" value="FIDO"/>
    <property type="match status" value="1"/>
</dbReference>
<feature type="domain" description="Fido" evidence="2">
    <location>
        <begin position="143"/>
        <end position="291"/>
    </location>
</feature>
<proteinExistence type="predicted"/>
<dbReference type="InterPro" id="IPR040198">
    <property type="entry name" value="Fido_containing"/>
</dbReference>
<organism evidence="3 4">
    <name type="scientific">Frondihabitans cladoniiphilus</name>
    <dbReference type="NCBI Taxonomy" id="715785"/>
    <lineage>
        <taxon>Bacteria</taxon>
        <taxon>Bacillati</taxon>
        <taxon>Actinomycetota</taxon>
        <taxon>Actinomycetes</taxon>
        <taxon>Micrococcales</taxon>
        <taxon>Microbacteriaceae</taxon>
        <taxon>Frondihabitans</taxon>
    </lineage>
</organism>
<evidence type="ECO:0000313" key="3">
    <source>
        <dbReference type="EMBL" id="GAA4672083.1"/>
    </source>
</evidence>
<evidence type="ECO:0000259" key="2">
    <source>
        <dbReference type="PROSITE" id="PS51459"/>
    </source>
</evidence>
<dbReference type="PANTHER" id="PTHR13504:SF38">
    <property type="entry name" value="FIDO DOMAIN-CONTAINING PROTEIN"/>
    <property type="match status" value="1"/>
</dbReference>
<accession>A0ABP8VUN1</accession>